<dbReference type="InterPro" id="IPR042242">
    <property type="entry name" value="RecO_C"/>
</dbReference>
<comment type="similarity">
    <text evidence="1">Belongs to the RecO family.</text>
</comment>
<sequence length="239" mass="27235">MDIEQSAFVLHSRAYRETSALVTFFSPDYGKFNGIVRGVRGGRKTASQKSALLQPFQLLTIQWRERANKSSDLVSIHQFERAELYFPLAGEVSICGLYLNELLYRLLFTKVGVGALFNDYQQTLYQLLAAQNRAEQAWALRQFEFHLLNELGQGIVCDVDLEQQPIEPTANYYFYPETGAINVTQDGLKTGVPIQGNSLLALAEQRYCKKALPDLKRLLRTVLTQYLGEKPIMTRQLFK</sequence>
<dbReference type="GO" id="GO:0006302">
    <property type="term" value="P:double-strand break repair"/>
    <property type="evidence" value="ECO:0007669"/>
    <property type="project" value="TreeGrafter"/>
</dbReference>
<keyword evidence="3" id="KW-0227">DNA damage</keyword>
<evidence type="ECO:0000256" key="4">
    <source>
        <dbReference type="ARBA" id="ARBA00023172"/>
    </source>
</evidence>
<keyword evidence="4" id="KW-0233">DNA recombination</keyword>
<dbReference type="NCBIfam" id="TIGR00613">
    <property type="entry name" value="reco"/>
    <property type="match status" value="1"/>
</dbReference>
<dbReference type="Gene3D" id="1.20.1440.120">
    <property type="entry name" value="Recombination protein O, C-terminal domain"/>
    <property type="match status" value="1"/>
</dbReference>
<dbReference type="SUPFAM" id="SSF50249">
    <property type="entry name" value="Nucleic acid-binding proteins"/>
    <property type="match status" value="1"/>
</dbReference>
<protein>
    <recommendedName>
        <fullName evidence="2">DNA repair protein RecO</fullName>
    </recommendedName>
    <alternativeName>
        <fullName evidence="6">Recombination protein O</fullName>
    </alternativeName>
</protein>
<dbReference type="HAMAP" id="MF_00201">
    <property type="entry name" value="RecO"/>
    <property type="match status" value="1"/>
</dbReference>
<name>A0A3B0W0A8_9ZZZZ</name>
<evidence type="ECO:0000256" key="1">
    <source>
        <dbReference type="ARBA" id="ARBA00007452"/>
    </source>
</evidence>
<dbReference type="Pfam" id="PF11967">
    <property type="entry name" value="RecO_N"/>
    <property type="match status" value="1"/>
</dbReference>
<dbReference type="GO" id="GO:0043590">
    <property type="term" value="C:bacterial nucleoid"/>
    <property type="evidence" value="ECO:0007669"/>
    <property type="project" value="TreeGrafter"/>
</dbReference>
<evidence type="ECO:0000256" key="5">
    <source>
        <dbReference type="ARBA" id="ARBA00023204"/>
    </source>
</evidence>
<organism evidence="8">
    <name type="scientific">hydrothermal vent metagenome</name>
    <dbReference type="NCBI Taxonomy" id="652676"/>
    <lineage>
        <taxon>unclassified sequences</taxon>
        <taxon>metagenomes</taxon>
        <taxon>ecological metagenomes</taxon>
    </lineage>
</organism>
<dbReference type="PANTHER" id="PTHR33991">
    <property type="entry name" value="DNA REPAIR PROTEIN RECO"/>
    <property type="match status" value="1"/>
</dbReference>
<evidence type="ECO:0000313" key="8">
    <source>
        <dbReference type="EMBL" id="VAW45843.1"/>
    </source>
</evidence>
<dbReference type="GO" id="GO:0006310">
    <property type="term" value="P:DNA recombination"/>
    <property type="evidence" value="ECO:0007669"/>
    <property type="project" value="UniProtKB-KW"/>
</dbReference>
<dbReference type="EMBL" id="UOFB01000102">
    <property type="protein sequence ID" value="VAW45843.1"/>
    <property type="molecule type" value="Genomic_DNA"/>
</dbReference>
<dbReference type="AlphaFoldDB" id="A0A3B0W0A8"/>
<dbReference type="InterPro" id="IPR012340">
    <property type="entry name" value="NA-bd_OB-fold"/>
</dbReference>
<feature type="domain" description="DNA replication/recombination mediator RecO N-terminal" evidence="7">
    <location>
        <begin position="1"/>
        <end position="81"/>
    </location>
</feature>
<evidence type="ECO:0000256" key="6">
    <source>
        <dbReference type="ARBA" id="ARBA00033409"/>
    </source>
</evidence>
<dbReference type="Pfam" id="PF02565">
    <property type="entry name" value="RecO_C"/>
    <property type="match status" value="1"/>
</dbReference>
<evidence type="ECO:0000259" key="7">
    <source>
        <dbReference type="Pfam" id="PF11967"/>
    </source>
</evidence>
<dbReference type="Gene3D" id="2.40.50.140">
    <property type="entry name" value="Nucleic acid-binding proteins"/>
    <property type="match status" value="1"/>
</dbReference>
<gene>
    <name evidence="8" type="ORF">MNBD_GAMMA04-141</name>
</gene>
<evidence type="ECO:0000256" key="2">
    <source>
        <dbReference type="ARBA" id="ARBA00021310"/>
    </source>
</evidence>
<dbReference type="InterPro" id="IPR022572">
    <property type="entry name" value="DNA_rep/recomb_RecO_N"/>
</dbReference>
<keyword evidence="5" id="KW-0234">DNA repair</keyword>
<evidence type="ECO:0000256" key="3">
    <source>
        <dbReference type="ARBA" id="ARBA00022763"/>
    </source>
</evidence>
<dbReference type="InterPro" id="IPR003717">
    <property type="entry name" value="RecO"/>
</dbReference>
<accession>A0A3B0W0A8</accession>
<proteinExistence type="inferred from homology"/>
<reference evidence="8" key="1">
    <citation type="submission" date="2018-06" db="EMBL/GenBank/DDBJ databases">
        <authorList>
            <person name="Zhirakovskaya E."/>
        </authorList>
    </citation>
    <scope>NUCLEOTIDE SEQUENCE</scope>
</reference>
<dbReference type="PANTHER" id="PTHR33991:SF1">
    <property type="entry name" value="DNA REPAIR PROTEIN RECO"/>
    <property type="match status" value="1"/>
</dbReference>